<name>A0ACD3BGY1_9AGAR</name>
<proteinExistence type="predicted"/>
<dbReference type="Proteomes" id="UP000308600">
    <property type="component" value="Unassembled WGS sequence"/>
</dbReference>
<protein>
    <submittedName>
        <fullName evidence="1">Uncharacterized protein</fullName>
    </submittedName>
</protein>
<accession>A0ACD3BGY1</accession>
<gene>
    <name evidence="1" type="ORF">BDN72DRAFT_830832</name>
</gene>
<evidence type="ECO:0000313" key="1">
    <source>
        <dbReference type="EMBL" id="TFK76282.1"/>
    </source>
</evidence>
<reference evidence="1 2" key="1">
    <citation type="journal article" date="2019" name="Nat. Ecol. Evol.">
        <title>Megaphylogeny resolves global patterns of mushroom evolution.</title>
        <authorList>
            <person name="Varga T."/>
            <person name="Krizsan K."/>
            <person name="Foldi C."/>
            <person name="Dima B."/>
            <person name="Sanchez-Garcia M."/>
            <person name="Sanchez-Ramirez S."/>
            <person name="Szollosi G.J."/>
            <person name="Szarkandi J.G."/>
            <person name="Papp V."/>
            <person name="Albert L."/>
            <person name="Andreopoulos W."/>
            <person name="Angelini C."/>
            <person name="Antonin V."/>
            <person name="Barry K.W."/>
            <person name="Bougher N.L."/>
            <person name="Buchanan P."/>
            <person name="Buyck B."/>
            <person name="Bense V."/>
            <person name="Catcheside P."/>
            <person name="Chovatia M."/>
            <person name="Cooper J."/>
            <person name="Damon W."/>
            <person name="Desjardin D."/>
            <person name="Finy P."/>
            <person name="Geml J."/>
            <person name="Haridas S."/>
            <person name="Hughes K."/>
            <person name="Justo A."/>
            <person name="Karasinski D."/>
            <person name="Kautmanova I."/>
            <person name="Kiss B."/>
            <person name="Kocsube S."/>
            <person name="Kotiranta H."/>
            <person name="LaButti K.M."/>
            <person name="Lechner B.E."/>
            <person name="Liimatainen K."/>
            <person name="Lipzen A."/>
            <person name="Lukacs Z."/>
            <person name="Mihaltcheva S."/>
            <person name="Morgado L.N."/>
            <person name="Niskanen T."/>
            <person name="Noordeloos M.E."/>
            <person name="Ohm R.A."/>
            <person name="Ortiz-Santana B."/>
            <person name="Ovrebo C."/>
            <person name="Racz N."/>
            <person name="Riley R."/>
            <person name="Savchenko A."/>
            <person name="Shiryaev A."/>
            <person name="Soop K."/>
            <person name="Spirin V."/>
            <person name="Szebenyi C."/>
            <person name="Tomsovsky M."/>
            <person name="Tulloss R.E."/>
            <person name="Uehling J."/>
            <person name="Grigoriev I.V."/>
            <person name="Vagvolgyi C."/>
            <person name="Papp T."/>
            <person name="Martin F.M."/>
            <person name="Miettinen O."/>
            <person name="Hibbett D.S."/>
            <person name="Nagy L.G."/>
        </authorList>
    </citation>
    <scope>NUCLEOTIDE SEQUENCE [LARGE SCALE GENOMIC DNA]</scope>
    <source>
        <strain evidence="1 2">NL-1719</strain>
    </source>
</reference>
<dbReference type="EMBL" id="ML208260">
    <property type="protein sequence ID" value="TFK76282.1"/>
    <property type="molecule type" value="Genomic_DNA"/>
</dbReference>
<sequence length="108" mass="11888">MSSSPPDYKVERSQNAPPPAMPEPDYAPDPNSQGEHQGAPPPAYTGPGPPPRSRRFRPMLPPCEYGYHQPRVEFGLCGILAAIFCFPIGLLCLCLDTDRRCVRCGMLM</sequence>
<organism evidence="1 2">
    <name type="scientific">Pluteus cervinus</name>
    <dbReference type="NCBI Taxonomy" id="181527"/>
    <lineage>
        <taxon>Eukaryota</taxon>
        <taxon>Fungi</taxon>
        <taxon>Dikarya</taxon>
        <taxon>Basidiomycota</taxon>
        <taxon>Agaricomycotina</taxon>
        <taxon>Agaricomycetes</taxon>
        <taxon>Agaricomycetidae</taxon>
        <taxon>Agaricales</taxon>
        <taxon>Pluteineae</taxon>
        <taxon>Pluteaceae</taxon>
        <taxon>Pluteus</taxon>
    </lineage>
</organism>
<keyword evidence="2" id="KW-1185">Reference proteome</keyword>
<evidence type="ECO:0000313" key="2">
    <source>
        <dbReference type="Proteomes" id="UP000308600"/>
    </source>
</evidence>